<evidence type="ECO:0000313" key="2">
    <source>
        <dbReference type="EMBL" id="EGC45502.1"/>
    </source>
</evidence>
<feature type="region of interest" description="Disordered" evidence="1">
    <location>
        <begin position="1"/>
        <end position="29"/>
    </location>
</feature>
<accession>F0UI46</accession>
<sequence length="122" mass="13863">MRGRQGIHVNPRRSRQVSEPASREFEPRSINPCSAEVGEESFAHATIPALRNNNIINKDIGHRQIILLKHSFHASPRSPTTPERKKDSDDVDCRLPITDAGRWTPPPVNIHTYPPYRVPPYP</sequence>
<protein>
    <submittedName>
        <fullName evidence="2">Predicted protein</fullName>
    </submittedName>
</protein>
<reference evidence="3" key="1">
    <citation type="submission" date="2008-07" db="EMBL/GenBank/DDBJ databases">
        <title>Annotation of Ajellomyces capsulatus strain H88.</title>
        <authorList>
            <person name="Champion M."/>
            <person name="Cuomo C."/>
            <person name="Ma L.-J."/>
            <person name="Henn M.R."/>
            <person name="Sil A."/>
            <person name="Goldman B."/>
            <person name="Young S.K."/>
            <person name="Kodira C.D."/>
            <person name="Zeng Q."/>
            <person name="Koehrsen M."/>
            <person name="Alvarado L."/>
            <person name="Berlin A."/>
            <person name="Borenstein D."/>
            <person name="Chen Z."/>
            <person name="Engels R."/>
            <person name="Freedman E."/>
            <person name="Gellesch M."/>
            <person name="Goldberg J."/>
            <person name="Griggs A."/>
            <person name="Gujja S."/>
            <person name="Heiman D."/>
            <person name="Hepburn T."/>
            <person name="Howarth C."/>
            <person name="Jen D."/>
            <person name="Larson L."/>
            <person name="Lewis B."/>
            <person name="Mehta T."/>
            <person name="Park D."/>
            <person name="Pearson M."/>
            <person name="Roberts A."/>
            <person name="Saif S."/>
            <person name="Shea T."/>
            <person name="Shenoy N."/>
            <person name="Sisk P."/>
            <person name="Stolte C."/>
            <person name="Sykes S."/>
            <person name="Walk T."/>
            <person name="White J."/>
            <person name="Yandava C."/>
            <person name="Klein B."/>
            <person name="McEwen J.G."/>
            <person name="Puccia R."/>
            <person name="Goldman G.H."/>
            <person name="Felipe M.S."/>
            <person name="Nino-Vega G."/>
            <person name="San-Blas G."/>
            <person name="Taylor J."/>
            <person name="Mendoza L."/>
            <person name="Galagan J."/>
            <person name="Nusbaum C."/>
            <person name="Birren B."/>
        </authorList>
    </citation>
    <scope>NUCLEOTIDE SEQUENCE [LARGE SCALE GENOMIC DNA]</scope>
    <source>
        <strain evidence="3">H88</strain>
    </source>
</reference>
<name>F0UI46_AJEC8</name>
<proteinExistence type="predicted"/>
<dbReference type="HOGENOM" id="CLU_2026029_0_0_1"/>
<dbReference type="EMBL" id="DS990639">
    <property type="protein sequence ID" value="EGC45502.1"/>
    <property type="molecule type" value="Genomic_DNA"/>
</dbReference>
<feature type="region of interest" description="Disordered" evidence="1">
    <location>
        <begin position="71"/>
        <end position="122"/>
    </location>
</feature>
<dbReference type="AlphaFoldDB" id="F0UI46"/>
<feature type="compositionally biased region" description="Basic residues" evidence="1">
    <location>
        <begin position="1"/>
        <end position="15"/>
    </location>
</feature>
<organism evidence="3">
    <name type="scientific">Ajellomyces capsulatus (strain H88)</name>
    <name type="common">Darling's disease fungus</name>
    <name type="synonym">Histoplasma capsulatum</name>
    <dbReference type="NCBI Taxonomy" id="544711"/>
    <lineage>
        <taxon>Eukaryota</taxon>
        <taxon>Fungi</taxon>
        <taxon>Dikarya</taxon>
        <taxon>Ascomycota</taxon>
        <taxon>Pezizomycotina</taxon>
        <taxon>Eurotiomycetes</taxon>
        <taxon>Eurotiomycetidae</taxon>
        <taxon>Onygenales</taxon>
        <taxon>Ajellomycetaceae</taxon>
        <taxon>Histoplasma</taxon>
    </lineage>
</organism>
<evidence type="ECO:0000313" key="3">
    <source>
        <dbReference type="Proteomes" id="UP000008142"/>
    </source>
</evidence>
<feature type="compositionally biased region" description="Basic and acidic residues" evidence="1">
    <location>
        <begin position="82"/>
        <end position="93"/>
    </location>
</feature>
<dbReference type="Proteomes" id="UP000008142">
    <property type="component" value="Unassembled WGS sequence"/>
</dbReference>
<gene>
    <name evidence="2" type="ORF">HCEG_04717</name>
</gene>
<evidence type="ECO:0000256" key="1">
    <source>
        <dbReference type="SAM" id="MobiDB-lite"/>
    </source>
</evidence>